<dbReference type="CDD" id="cd00082">
    <property type="entry name" value="HisKA"/>
    <property type="match status" value="1"/>
</dbReference>
<dbReference type="AlphaFoldDB" id="A0A0C2YIX3"/>
<dbReference type="Pfam" id="PF08447">
    <property type="entry name" value="PAS_3"/>
    <property type="match status" value="2"/>
</dbReference>
<dbReference type="SUPFAM" id="SSF55874">
    <property type="entry name" value="ATPase domain of HSP90 chaperone/DNA topoisomerase II/histidine kinase"/>
    <property type="match status" value="1"/>
</dbReference>
<dbReference type="SUPFAM" id="SSF55785">
    <property type="entry name" value="PYP-like sensor domain (PAS domain)"/>
    <property type="match status" value="2"/>
</dbReference>
<dbReference type="PANTHER" id="PTHR43304:SF1">
    <property type="entry name" value="PAC DOMAIN-CONTAINING PROTEIN"/>
    <property type="match status" value="1"/>
</dbReference>
<dbReference type="InterPro" id="IPR000014">
    <property type="entry name" value="PAS"/>
</dbReference>
<feature type="coiled-coil region" evidence="6">
    <location>
        <begin position="578"/>
        <end position="605"/>
    </location>
</feature>
<dbReference type="EMBL" id="JXSL01000022">
    <property type="protein sequence ID" value="KIL99689.1"/>
    <property type="molecule type" value="Genomic_DNA"/>
</dbReference>
<dbReference type="PROSITE" id="PS50109">
    <property type="entry name" value="HIS_KIN"/>
    <property type="match status" value="1"/>
</dbReference>
<gene>
    <name evidence="11" type="ORF">CCC_03861</name>
</gene>
<keyword evidence="3" id="KW-0597">Phosphoprotein</keyword>
<dbReference type="InterPro" id="IPR054327">
    <property type="entry name" value="His-kinase-like_sensor"/>
</dbReference>
<evidence type="ECO:0000256" key="4">
    <source>
        <dbReference type="ARBA" id="ARBA00022679"/>
    </source>
</evidence>
<feature type="domain" description="PAC" evidence="10">
    <location>
        <begin position="537"/>
        <end position="590"/>
    </location>
</feature>
<dbReference type="InterPro" id="IPR005467">
    <property type="entry name" value="His_kinase_dom"/>
</dbReference>
<dbReference type="STRING" id="272627.CCC_03861"/>
<feature type="domain" description="PAS" evidence="9">
    <location>
        <begin position="337"/>
        <end position="408"/>
    </location>
</feature>
<dbReference type="Gene3D" id="3.30.450.20">
    <property type="entry name" value="PAS domain"/>
    <property type="match status" value="4"/>
</dbReference>
<evidence type="ECO:0000256" key="6">
    <source>
        <dbReference type="SAM" id="Coils"/>
    </source>
</evidence>
<keyword evidence="4" id="KW-0808">Transferase</keyword>
<keyword evidence="7" id="KW-1133">Transmembrane helix</keyword>
<dbReference type="Gene3D" id="3.30.565.10">
    <property type="entry name" value="Histidine kinase-like ATPase, C-terminal domain"/>
    <property type="match status" value="1"/>
</dbReference>
<dbReference type="RefSeq" id="WP_236686312.1">
    <property type="nucleotide sequence ID" value="NZ_JXSL01000022.1"/>
</dbReference>
<keyword evidence="7" id="KW-0472">Membrane</keyword>
<dbReference type="SMART" id="SM00388">
    <property type="entry name" value="HisKA"/>
    <property type="match status" value="1"/>
</dbReference>
<dbReference type="PROSITE" id="PS50112">
    <property type="entry name" value="PAS"/>
    <property type="match status" value="1"/>
</dbReference>
<proteinExistence type="predicted"/>
<dbReference type="InterPro" id="IPR001610">
    <property type="entry name" value="PAC"/>
</dbReference>
<evidence type="ECO:0000256" key="1">
    <source>
        <dbReference type="ARBA" id="ARBA00000085"/>
    </source>
</evidence>
<dbReference type="CDD" id="cd12915">
    <property type="entry name" value="PDC2_DGC_like"/>
    <property type="match status" value="1"/>
</dbReference>
<dbReference type="PROSITE" id="PS50113">
    <property type="entry name" value="PAC"/>
    <property type="match status" value="2"/>
</dbReference>
<dbReference type="SUPFAM" id="SSF47384">
    <property type="entry name" value="Homodimeric domain of signal transducing histidine kinase"/>
    <property type="match status" value="1"/>
</dbReference>
<name>A0A0C2YIX3_PARME</name>
<dbReference type="CDD" id="cd16921">
    <property type="entry name" value="HATPase_FilI-like"/>
    <property type="match status" value="1"/>
</dbReference>
<evidence type="ECO:0000256" key="7">
    <source>
        <dbReference type="SAM" id="Phobius"/>
    </source>
</evidence>
<dbReference type="PANTHER" id="PTHR43304">
    <property type="entry name" value="PHYTOCHROME-LIKE PROTEIN CPH1"/>
    <property type="match status" value="1"/>
</dbReference>
<dbReference type="InterPro" id="IPR036890">
    <property type="entry name" value="HATPase_C_sf"/>
</dbReference>
<dbReference type="InterPro" id="IPR052162">
    <property type="entry name" value="Sensor_kinase/Photoreceptor"/>
</dbReference>
<dbReference type="InterPro" id="IPR013655">
    <property type="entry name" value="PAS_fold_3"/>
</dbReference>
<keyword evidence="5 11" id="KW-0418">Kinase</keyword>
<evidence type="ECO:0000259" key="8">
    <source>
        <dbReference type="PROSITE" id="PS50109"/>
    </source>
</evidence>
<keyword evidence="6" id="KW-0175">Coiled coil</keyword>
<dbReference type="Pfam" id="PF00512">
    <property type="entry name" value="HisKA"/>
    <property type="match status" value="1"/>
</dbReference>
<evidence type="ECO:0000313" key="11">
    <source>
        <dbReference type="EMBL" id="KIL99689.1"/>
    </source>
</evidence>
<comment type="caution">
    <text evidence="11">The sequence shown here is derived from an EMBL/GenBank/DDBJ whole genome shotgun (WGS) entry which is preliminary data.</text>
</comment>
<evidence type="ECO:0000259" key="9">
    <source>
        <dbReference type="PROSITE" id="PS50112"/>
    </source>
</evidence>
<keyword evidence="7" id="KW-0812">Transmembrane</keyword>
<organism evidence="11 12">
    <name type="scientific">Paramagnetospirillum magnetotacticum MS-1</name>
    <dbReference type="NCBI Taxonomy" id="272627"/>
    <lineage>
        <taxon>Bacteria</taxon>
        <taxon>Pseudomonadati</taxon>
        <taxon>Pseudomonadota</taxon>
        <taxon>Alphaproteobacteria</taxon>
        <taxon>Rhodospirillales</taxon>
        <taxon>Magnetospirillaceae</taxon>
        <taxon>Paramagnetospirillum</taxon>
    </lineage>
</organism>
<dbReference type="InterPro" id="IPR035965">
    <property type="entry name" value="PAS-like_dom_sf"/>
</dbReference>
<dbReference type="GO" id="GO:0000155">
    <property type="term" value="F:phosphorelay sensor kinase activity"/>
    <property type="evidence" value="ECO:0007669"/>
    <property type="project" value="InterPro"/>
</dbReference>
<dbReference type="FunFam" id="3.30.565.10:FF:000006">
    <property type="entry name" value="Sensor histidine kinase WalK"/>
    <property type="match status" value="1"/>
</dbReference>
<dbReference type="CDD" id="cd12914">
    <property type="entry name" value="PDC1_DGC_like"/>
    <property type="match status" value="1"/>
</dbReference>
<dbReference type="Gene3D" id="2.10.70.100">
    <property type="match status" value="2"/>
</dbReference>
<feature type="domain" description="PAC" evidence="10">
    <location>
        <begin position="410"/>
        <end position="462"/>
    </location>
</feature>
<dbReference type="EC" id="2.7.13.3" evidence="2"/>
<dbReference type="NCBIfam" id="TIGR00229">
    <property type="entry name" value="sensory_box"/>
    <property type="match status" value="2"/>
</dbReference>
<dbReference type="CDD" id="cd00130">
    <property type="entry name" value="PAS"/>
    <property type="match status" value="2"/>
</dbReference>
<evidence type="ECO:0000259" key="10">
    <source>
        <dbReference type="PROSITE" id="PS50113"/>
    </source>
</evidence>
<dbReference type="Gene3D" id="1.10.287.130">
    <property type="match status" value="1"/>
</dbReference>
<dbReference type="PRINTS" id="PR00344">
    <property type="entry name" value="BCTRLSENSOR"/>
</dbReference>
<evidence type="ECO:0000256" key="3">
    <source>
        <dbReference type="ARBA" id="ARBA00022553"/>
    </source>
</evidence>
<sequence length="826" mass="91579">MVKALPSASRRSSASAVPIKWWPLVLWGLAMGIVVAWTAVTALHDRDIFMAQAEYRTQSLADLAAEQVLRTIEGADTALKAARTQLRHMGDWEKLSQDHKSWQILRDYGDAMSAVPILYMADAQGIIRLHGQSFPFRPISIVERDYFVAHRADPADIPLISAPITGLVTGNQVIIVSRRITNPDGSFGGVVGATLKADAFQAFFQTLGLGGGAVVNLQRPDGIILARQPFMEGAVGRKVDNSKAFPAIAEGKPRGTAVTDSPLDGLSRITAFQRINRYGLIVITAIPVETVLGEWRRQTIRMSSMVGVGILVLSALFVMLLRRYHTEVAARAELKNSEATLNRAQSVAHIGSWQVDLPSDHVRWSQETYRIFGITPGTPVTFTTVMAMVHPDDRAQVQDAISALLTGAPYDVEHRVITAGGEVKYVAAKALLTTAPTGEPQEILGTVQDITEKKQAEIAIREHQALLLEVQSVAKLGYYDYDIRTDLWRSSPILDTIFGITTDYIRTGQGWLELVAPAMRAEMGAYLLEIQAGQHDFDKVYPIIRPCDGEERWVAGLGKIERDAEGRPTRMVGTIKDITEQHRAEQSLRDKADELERSNTELEQFAYVASHDLREPLRMVSSYVDLLARRYNDKLDDDAREFIAFAKDGATRMDRLILELLEYSRIGRVTRPMLPVSLGGVVERALRALAPKIEECGAEFATPPEVLPTVLGDAEELMRLFQNLIGNAIKYRDPERKPVISIEAENTGKEWILTVIDNGIGIEPKYFERVFLIFQRLHRRGEYEGTGIGLAVCKKIVEHHGGRIWVESTPGQGSRFSVTLPPIGQV</sequence>
<evidence type="ECO:0000313" key="12">
    <source>
        <dbReference type="Proteomes" id="UP000031971"/>
    </source>
</evidence>
<reference evidence="11 12" key="1">
    <citation type="submission" date="2015-01" db="EMBL/GenBank/DDBJ databases">
        <title>Genome Sequence of Magnetospirillum magnetotacticum Strain MS-1.</title>
        <authorList>
            <person name="Marinov G.K."/>
            <person name="Smalley M.D."/>
            <person name="DeSalvo G."/>
        </authorList>
    </citation>
    <scope>NUCLEOTIDE SEQUENCE [LARGE SCALE GENOMIC DNA]</scope>
    <source>
        <strain evidence="11 12">MS-1</strain>
    </source>
</reference>
<dbReference type="Pfam" id="PF22588">
    <property type="entry name" value="dCache_1_like"/>
    <property type="match status" value="1"/>
</dbReference>
<feature type="domain" description="Histidine kinase" evidence="8">
    <location>
        <begin position="608"/>
        <end position="824"/>
    </location>
</feature>
<keyword evidence="12" id="KW-1185">Reference proteome</keyword>
<dbReference type="Pfam" id="PF02518">
    <property type="entry name" value="HATPase_c"/>
    <property type="match status" value="1"/>
</dbReference>
<dbReference type="InterPro" id="IPR004358">
    <property type="entry name" value="Sig_transdc_His_kin-like_C"/>
</dbReference>
<feature type="transmembrane region" description="Helical" evidence="7">
    <location>
        <begin position="20"/>
        <end position="40"/>
    </location>
</feature>
<dbReference type="SMART" id="SM00387">
    <property type="entry name" value="HATPase_c"/>
    <property type="match status" value="1"/>
</dbReference>
<dbReference type="InterPro" id="IPR000700">
    <property type="entry name" value="PAS-assoc_C"/>
</dbReference>
<comment type="catalytic activity">
    <reaction evidence="1">
        <text>ATP + protein L-histidine = ADP + protein N-phospho-L-histidine.</text>
        <dbReference type="EC" id="2.7.13.3"/>
    </reaction>
</comment>
<evidence type="ECO:0000256" key="5">
    <source>
        <dbReference type="ARBA" id="ARBA00022777"/>
    </source>
</evidence>
<dbReference type="InterPro" id="IPR036097">
    <property type="entry name" value="HisK_dim/P_sf"/>
</dbReference>
<accession>A0A0C2YIX3</accession>
<protein>
    <recommendedName>
        <fullName evidence="2">histidine kinase</fullName>
        <ecNumber evidence="2">2.7.13.3</ecNumber>
    </recommendedName>
</protein>
<dbReference type="Proteomes" id="UP000031971">
    <property type="component" value="Unassembled WGS sequence"/>
</dbReference>
<dbReference type="InterPro" id="IPR003594">
    <property type="entry name" value="HATPase_dom"/>
</dbReference>
<dbReference type="InterPro" id="IPR003661">
    <property type="entry name" value="HisK_dim/P_dom"/>
</dbReference>
<evidence type="ECO:0000256" key="2">
    <source>
        <dbReference type="ARBA" id="ARBA00012438"/>
    </source>
</evidence>
<dbReference type="SMART" id="SM00086">
    <property type="entry name" value="PAC"/>
    <property type="match status" value="2"/>
</dbReference>